<feature type="region of interest" description="Disordered" evidence="10">
    <location>
        <begin position="410"/>
        <end position="442"/>
    </location>
</feature>
<dbReference type="SUPFAM" id="SSF55681">
    <property type="entry name" value="Class II aaRS and biotin synthetases"/>
    <property type="match status" value="1"/>
</dbReference>
<dbReference type="EMBL" id="JAKROA010000001">
    <property type="protein sequence ID" value="KAL5112173.1"/>
    <property type="molecule type" value="Genomic_DNA"/>
</dbReference>
<dbReference type="PANTHER" id="PTHR11778">
    <property type="entry name" value="SERYL-TRNA SYNTHETASE"/>
    <property type="match status" value="1"/>
</dbReference>
<dbReference type="Gene3D" id="3.30.930.10">
    <property type="entry name" value="Bira Bifunctional Protein, Domain 2"/>
    <property type="match status" value="2"/>
</dbReference>
<dbReference type="CDD" id="cd18787">
    <property type="entry name" value="SF2_C_DEAD"/>
    <property type="match status" value="1"/>
</dbReference>
<evidence type="ECO:0000256" key="6">
    <source>
        <dbReference type="ARBA" id="ARBA00022806"/>
    </source>
</evidence>
<dbReference type="Proteomes" id="UP001651158">
    <property type="component" value="Unassembled WGS sequence"/>
</dbReference>
<evidence type="ECO:0000256" key="4">
    <source>
        <dbReference type="ARBA" id="ARBA00022741"/>
    </source>
</evidence>
<feature type="region of interest" description="Disordered" evidence="10">
    <location>
        <begin position="1085"/>
        <end position="1122"/>
    </location>
</feature>
<dbReference type="Gene3D" id="1.10.287.40">
    <property type="entry name" value="Serine-tRNA synthetase, tRNA binding domain"/>
    <property type="match status" value="1"/>
</dbReference>
<evidence type="ECO:0000256" key="5">
    <source>
        <dbReference type="ARBA" id="ARBA00022801"/>
    </source>
</evidence>
<dbReference type="InterPro" id="IPR011545">
    <property type="entry name" value="DEAD/DEAH_box_helicase_dom"/>
</dbReference>
<keyword evidence="3 14" id="KW-0436">Ligase</keyword>
<evidence type="ECO:0000256" key="10">
    <source>
        <dbReference type="SAM" id="MobiDB-lite"/>
    </source>
</evidence>
<dbReference type="Pfam" id="PF00270">
    <property type="entry name" value="DEAD"/>
    <property type="match status" value="1"/>
</dbReference>
<dbReference type="InterPro" id="IPR027417">
    <property type="entry name" value="P-loop_NTPase"/>
</dbReference>
<feature type="domain" description="Helicase ATP-binding" evidence="12">
    <location>
        <begin position="473"/>
        <end position="624"/>
    </location>
</feature>
<proteinExistence type="inferred from homology"/>
<keyword evidence="8" id="KW-0030">Aminoacyl-tRNA synthetase</keyword>
<keyword evidence="6" id="KW-0347">Helicase</keyword>
<dbReference type="PROSITE" id="PS51194">
    <property type="entry name" value="HELICASE_CTER"/>
    <property type="match status" value="1"/>
</dbReference>
<dbReference type="SMART" id="SM00487">
    <property type="entry name" value="DEXDc"/>
    <property type="match status" value="1"/>
</dbReference>
<evidence type="ECO:0000259" key="11">
    <source>
        <dbReference type="PROSITE" id="PS50862"/>
    </source>
</evidence>
<feature type="compositionally biased region" description="Low complexity" evidence="10">
    <location>
        <begin position="1092"/>
        <end position="1119"/>
    </location>
</feature>
<feature type="domain" description="Aminoacyl-transfer RNA synthetases class-II family profile" evidence="11">
    <location>
        <begin position="154"/>
        <end position="362"/>
    </location>
</feature>
<dbReference type="InterPro" id="IPR002314">
    <property type="entry name" value="aa-tRNA-synt_IIb"/>
</dbReference>
<feature type="region of interest" description="Disordered" evidence="10">
    <location>
        <begin position="1137"/>
        <end position="1169"/>
    </location>
</feature>
<accession>A0ABR4QQS9</accession>
<evidence type="ECO:0000256" key="3">
    <source>
        <dbReference type="ARBA" id="ARBA00022598"/>
    </source>
</evidence>
<reference evidence="14 15" key="1">
    <citation type="journal article" date="2022" name="Front. Cell. Infect. Microbiol.">
        <title>The Genomes of Two Strains of Taenia crassiceps the Animal Model for the Study of Human Cysticercosis.</title>
        <authorList>
            <person name="Bobes R.J."/>
            <person name="Estrada K."/>
            <person name="Rios-Valencia D.G."/>
            <person name="Calderon-Gallegos A."/>
            <person name="de la Torre P."/>
            <person name="Carrero J.C."/>
            <person name="Sanchez-Flores A."/>
            <person name="Laclette J.P."/>
        </authorList>
    </citation>
    <scope>NUCLEOTIDE SEQUENCE [LARGE SCALE GENOMIC DNA]</scope>
    <source>
        <strain evidence="14">WFUcys</strain>
    </source>
</reference>
<gene>
    <name evidence="14" type="ORF">TcWFU_005523</name>
</gene>
<dbReference type="InterPro" id="IPR001650">
    <property type="entry name" value="Helicase_C-like"/>
</dbReference>
<dbReference type="InterPro" id="IPR042103">
    <property type="entry name" value="SerRS_1_N_sf"/>
</dbReference>
<keyword evidence="15" id="KW-1185">Reference proteome</keyword>
<dbReference type="SUPFAM" id="SSF52540">
    <property type="entry name" value="P-loop containing nucleoside triphosphate hydrolases"/>
    <property type="match status" value="1"/>
</dbReference>
<protein>
    <recommendedName>
        <fullName evidence="2">serine--tRNA ligase</fullName>
        <ecNumber evidence="2">6.1.1.11</ecNumber>
    </recommendedName>
    <alternativeName>
        <fullName evidence="9">Seryl-tRNA synthetase</fullName>
    </alternativeName>
</protein>
<dbReference type="Pfam" id="PF00271">
    <property type="entry name" value="Helicase_C"/>
    <property type="match status" value="1"/>
</dbReference>
<dbReference type="PROSITE" id="PS50862">
    <property type="entry name" value="AA_TRNA_LIGASE_II"/>
    <property type="match status" value="1"/>
</dbReference>
<evidence type="ECO:0000256" key="2">
    <source>
        <dbReference type="ARBA" id="ARBA00012840"/>
    </source>
</evidence>
<feature type="compositionally biased region" description="Basic and acidic residues" evidence="10">
    <location>
        <begin position="816"/>
        <end position="828"/>
    </location>
</feature>
<dbReference type="GO" id="GO:0016874">
    <property type="term" value="F:ligase activity"/>
    <property type="evidence" value="ECO:0007669"/>
    <property type="project" value="UniProtKB-KW"/>
</dbReference>
<dbReference type="PROSITE" id="PS51192">
    <property type="entry name" value="HELICASE_ATP_BIND_1"/>
    <property type="match status" value="1"/>
</dbReference>
<comment type="similarity">
    <text evidence="1">Belongs to the class-II aminoacyl-tRNA synthetase family. Type-1 seryl-tRNA synthetase subfamily.</text>
</comment>
<keyword evidence="5" id="KW-0378">Hydrolase</keyword>
<dbReference type="PROSITE" id="PS00039">
    <property type="entry name" value="DEAD_ATP_HELICASE"/>
    <property type="match status" value="1"/>
</dbReference>
<dbReference type="InterPro" id="IPR002317">
    <property type="entry name" value="Ser-tRNA-ligase_type_1"/>
</dbReference>
<dbReference type="Gene3D" id="3.40.50.300">
    <property type="entry name" value="P-loop containing nucleotide triphosphate hydrolases"/>
    <property type="match status" value="3"/>
</dbReference>
<organism evidence="14 15">
    <name type="scientific">Taenia crassiceps</name>
    <dbReference type="NCBI Taxonomy" id="6207"/>
    <lineage>
        <taxon>Eukaryota</taxon>
        <taxon>Metazoa</taxon>
        <taxon>Spiralia</taxon>
        <taxon>Lophotrochozoa</taxon>
        <taxon>Platyhelminthes</taxon>
        <taxon>Cestoda</taxon>
        <taxon>Eucestoda</taxon>
        <taxon>Cyclophyllidea</taxon>
        <taxon>Taeniidae</taxon>
        <taxon>Taenia</taxon>
    </lineage>
</organism>
<evidence type="ECO:0000259" key="12">
    <source>
        <dbReference type="PROSITE" id="PS51192"/>
    </source>
</evidence>
<evidence type="ECO:0000256" key="7">
    <source>
        <dbReference type="ARBA" id="ARBA00022840"/>
    </source>
</evidence>
<dbReference type="InterPro" id="IPR045864">
    <property type="entry name" value="aa-tRNA-synth_II/BPL/LPL"/>
</dbReference>
<dbReference type="EC" id="6.1.1.11" evidence="2"/>
<keyword evidence="7" id="KW-0067">ATP-binding</keyword>
<feature type="region of interest" description="Disordered" evidence="10">
    <location>
        <begin position="865"/>
        <end position="904"/>
    </location>
</feature>
<evidence type="ECO:0000256" key="1">
    <source>
        <dbReference type="ARBA" id="ARBA00010728"/>
    </source>
</evidence>
<feature type="region of interest" description="Disordered" evidence="10">
    <location>
        <begin position="959"/>
        <end position="1010"/>
    </location>
</feature>
<feature type="domain" description="Helicase C-terminal" evidence="13">
    <location>
        <begin position="635"/>
        <end position="801"/>
    </location>
</feature>
<dbReference type="InterPro" id="IPR014001">
    <property type="entry name" value="Helicase_ATP-bd"/>
</dbReference>
<feature type="region of interest" description="Disordered" evidence="10">
    <location>
        <begin position="815"/>
        <end position="851"/>
    </location>
</feature>
<dbReference type="PRINTS" id="PR00981">
    <property type="entry name" value="TRNASYNTHSER"/>
</dbReference>
<evidence type="ECO:0000256" key="8">
    <source>
        <dbReference type="ARBA" id="ARBA00023146"/>
    </source>
</evidence>
<evidence type="ECO:0000259" key="13">
    <source>
        <dbReference type="PROSITE" id="PS51194"/>
    </source>
</evidence>
<feature type="compositionally biased region" description="Low complexity" evidence="10">
    <location>
        <begin position="975"/>
        <end position="993"/>
    </location>
</feature>
<dbReference type="InterPro" id="IPR006195">
    <property type="entry name" value="aa-tRNA-synth_II"/>
</dbReference>
<dbReference type="SMART" id="SM00490">
    <property type="entry name" value="HELICc"/>
    <property type="match status" value="1"/>
</dbReference>
<keyword evidence="4" id="KW-0547">Nucleotide-binding</keyword>
<feature type="compositionally biased region" description="Polar residues" evidence="10">
    <location>
        <begin position="964"/>
        <end position="974"/>
    </location>
</feature>
<comment type="caution">
    <text evidence="14">The sequence shown here is derived from an EMBL/GenBank/DDBJ whole genome shotgun (WGS) entry which is preliminary data.</text>
</comment>
<name>A0ABR4QQS9_9CEST</name>
<feature type="compositionally biased region" description="Basic and acidic residues" evidence="10">
    <location>
        <begin position="865"/>
        <end position="879"/>
    </location>
</feature>
<evidence type="ECO:0000256" key="9">
    <source>
        <dbReference type="ARBA" id="ARBA00031113"/>
    </source>
</evidence>
<evidence type="ECO:0000313" key="15">
    <source>
        <dbReference type="Proteomes" id="UP001651158"/>
    </source>
</evidence>
<dbReference type="Pfam" id="PF00587">
    <property type="entry name" value="tRNA-synt_2b"/>
    <property type="match status" value="1"/>
</dbReference>
<dbReference type="InterPro" id="IPR000629">
    <property type="entry name" value="RNA-helicase_DEAD-box_CS"/>
</dbReference>
<sequence>MVLSLDLFRADKGGNPDILRNNEKKRFKNPEIIDRIVDLDEQWRKELPGDDPMLPSEVAENVIELTEEQINVLTTHIDETIKSQQKLSVVLEKTRNDLVYEVGNILHPEVPISDDEMVDGFNGERGTAISGNRCYFLKGPLVFLEQAIINLSLRMLHERKYVPLYTPFFMRKEVMQEVAQLSQFDEELYKVTGKREAAGDDSTDAEEERIIVEVGSHGRDTRGIFRVHQFEKVEQFCITSPHDNASWVMFDEMISTAESFFKVLGIPYRVVSIVSGELNNAAAMKYDLEGWYPGSKAFRELVSCSNCTDYQSRRLGIRFGQTKKMGREVEYVHMLNATMCATTRVICAILENYQTDDGIVVPEALREFMPHDLKEKIPFVHAAPIDQQRGDVADLAAKLSLEGKRECENSANSSVEVAPHTRASGKAELPPNNAKSARTEAPATTNGNCALAAAPPPVGAPENVVRRVLTTRLLAVCEGNVIVCCIATWLKRVVVKQGLLQSQYFRKPHYNYALILTPTRELALQIRQHFLDIGSEFGLKVLCLVGGQHVEDQHKALKNELCLRRIHYFVLDEADRMLGGNFDSQLENILSKLPEKRKTYLFSATMTGNLEKVQAACLRMPVRLETAKKYSTVDNLDHAFVFLPDQRKDAYVVKLLADLDGSTSCESRTIIFVSTARESVRLGEMLRHIIDKRGVALQKFKLGDASVIVATDLASRGLDIPEVQLVINYDIPSHPASWSEAAKAYIHRVGRTARAGHPGRAVSLVTPYSVTRLKIIEATLGSQIAQLAWIDPCKTDPQLLSKIDDANAHAKSIIRASDKRQKQMEASRSKKRKLAFTSASGPGEPLSDESKDDLFARYIRHALGRDHHPSKESKKHGSLDDVGGGLTNLTSPSGYPRDSREDGAENQVVNRASSMGNLIERLPHSSPVRLPPLSLRFQEELAAKLNAGPVFPSSGGAHRFGAPTTATTEHTSIASGDTTPGSLSPGSPSNVGPRIRENSGGPIQDSYTEGAKLRIRLNRQRKHRARTSQLDTSDSAGSIAATSALNCIVEEEGGSSFTCVTPPVTSPKPKISILSCSDFESKVESVSSKTRSPSSIDSDVSSQDLDVQLKPPSQQSPSSFTAENICLDDDEQEVFEEMKEVSPSKPLRQSEALHRETSHRNSSSRGGEVKGQEYAWVSASGETPCNRALKDDEWLKQLSHKMPKRPMSMATEYLTSSTAIPIRPSFVAQKMTPSPSRLVEVEDNSRMETRLSPSLGVNPPTHSELQKPEIAPLAEPEPFLAVRLRTPIRVDATAPSDKSRVKFSSALIDHDTNRKSRVFAYRSVLHFACWMLIFRERGRCGPLISTLFCHHRLVLSPFPSFE</sequence>
<evidence type="ECO:0000313" key="14">
    <source>
        <dbReference type="EMBL" id="KAL5112173.1"/>
    </source>
</evidence>